<dbReference type="InterPro" id="IPR018357">
    <property type="entry name" value="Hexapep_transf_CS"/>
</dbReference>
<organism evidence="3 4">
    <name type="scientific">Halorubrum persicum</name>
    <dbReference type="NCBI Taxonomy" id="1383844"/>
    <lineage>
        <taxon>Archaea</taxon>
        <taxon>Methanobacteriati</taxon>
        <taxon>Methanobacteriota</taxon>
        <taxon>Stenosarchaea group</taxon>
        <taxon>Halobacteria</taxon>
        <taxon>Halobacteriales</taxon>
        <taxon>Haloferacaceae</taxon>
        <taxon>Halorubrum</taxon>
    </lineage>
</organism>
<evidence type="ECO:0000256" key="1">
    <source>
        <dbReference type="ARBA" id="ARBA00022679"/>
    </source>
</evidence>
<dbReference type="PROSITE" id="PS00101">
    <property type="entry name" value="HEXAPEP_TRANSFERASES"/>
    <property type="match status" value="1"/>
</dbReference>
<sequence>MADADTAGTVDTDTARTDRLERHATGGARNSLWSWPDAKSPLAVVRNYVVIVLARICPSLRLKNWLLRRIGVTVGAGVSWGLESTPDVFWPERIAVGDDAIIGYDATLLCHEFLQDEYRLGDVAVEEGAMIGAGAVVLPGVTIGEGARVAANSLVADDVPPRTTVAGVPAEVVSRANEGSGAGGE</sequence>
<dbReference type="Gene3D" id="2.160.10.10">
    <property type="entry name" value="Hexapeptide repeat proteins"/>
    <property type="match status" value="1"/>
</dbReference>
<dbReference type="CDD" id="cd04647">
    <property type="entry name" value="LbH_MAT_like"/>
    <property type="match status" value="1"/>
</dbReference>
<dbReference type="Proteomes" id="UP000222824">
    <property type="component" value="Unassembled WGS sequence"/>
</dbReference>
<dbReference type="PANTHER" id="PTHR43300">
    <property type="entry name" value="ACETYLTRANSFERASE"/>
    <property type="match status" value="1"/>
</dbReference>
<feature type="region of interest" description="Disordered" evidence="2">
    <location>
        <begin position="1"/>
        <end position="21"/>
    </location>
</feature>
<comment type="caution">
    <text evidence="3">The sequence shown here is derived from an EMBL/GenBank/DDBJ whole genome shotgun (WGS) entry which is preliminary data.</text>
</comment>
<keyword evidence="1 3" id="KW-0808">Transferase</keyword>
<dbReference type="Pfam" id="PF00132">
    <property type="entry name" value="Hexapep"/>
    <property type="match status" value="1"/>
</dbReference>
<dbReference type="InterPro" id="IPR011004">
    <property type="entry name" value="Trimer_LpxA-like_sf"/>
</dbReference>
<dbReference type="EMBL" id="NHOA01000033">
    <property type="protein sequence ID" value="PHQ39663.1"/>
    <property type="molecule type" value="Genomic_DNA"/>
</dbReference>
<dbReference type="InterPro" id="IPR001451">
    <property type="entry name" value="Hexapep"/>
</dbReference>
<evidence type="ECO:0000313" key="4">
    <source>
        <dbReference type="Proteomes" id="UP000222824"/>
    </source>
</evidence>
<dbReference type="OrthoDB" id="30669at2157"/>
<evidence type="ECO:0000313" key="3">
    <source>
        <dbReference type="EMBL" id="PHQ39663.1"/>
    </source>
</evidence>
<dbReference type="GO" id="GO:0016740">
    <property type="term" value="F:transferase activity"/>
    <property type="evidence" value="ECO:0007669"/>
    <property type="project" value="UniProtKB-KW"/>
</dbReference>
<evidence type="ECO:0000256" key="2">
    <source>
        <dbReference type="SAM" id="MobiDB-lite"/>
    </source>
</evidence>
<protein>
    <submittedName>
        <fullName evidence="3">Acetyltransferase</fullName>
    </submittedName>
</protein>
<dbReference type="RefSeq" id="WP_180271727.1">
    <property type="nucleotide sequence ID" value="NZ_NHOA01000033.1"/>
</dbReference>
<dbReference type="AlphaFoldDB" id="A0A2G1WL28"/>
<gene>
    <name evidence="3" type="ORF">DJ69_05315</name>
</gene>
<reference evidence="3 4" key="1">
    <citation type="journal article" date="2014" name="Front. Microbiol.">
        <title>Population and genomic analysis of the genus Halorubrum.</title>
        <authorList>
            <person name="Fullmer M.S."/>
            <person name="Soucy S.M."/>
            <person name="Swithers K.S."/>
            <person name="Makkay A.M."/>
            <person name="Wheeler R."/>
            <person name="Ventosa A."/>
            <person name="Gogarten J.P."/>
            <person name="Papke R.T."/>
        </authorList>
    </citation>
    <scope>NUCLEOTIDE SEQUENCE [LARGE SCALE GENOMIC DNA]</scope>
    <source>
        <strain evidence="3 4">C49</strain>
    </source>
</reference>
<keyword evidence="4" id="KW-1185">Reference proteome</keyword>
<proteinExistence type="predicted"/>
<dbReference type="PANTHER" id="PTHR43300:SF11">
    <property type="entry name" value="ACETYLTRANSFERASE RV3034C-RELATED"/>
    <property type="match status" value="1"/>
</dbReference>
<accession>A0A2G1WL28</accession>
<feature type="compositionally biased region" description="Low complexity" evidence="2">
    <location>
        <begin position="1"/>
        <end position="12"/>
    </location>
</feature>
<dbReference type="SUPFAM" id="SSF51161">
    <property type="entry name" value="Trimeric LpxA-like enzymes"/>
    <property type="match status" value="1"/>
</dbReference>
<dbReference type="InterPro" id="IPR050179">
    <property type="entry name" value="Trans_hexapeptide_repeat"/>
</dbReference>
<name>A0A2G1WL28_9EURY</name>